<sequence length="700" mass="75717">MAQSPSTPVAPRIDYQKFAKQGDVLLAGGVVTILFVMLIPLPTFFIDFMLTVSISLGLVVLVTSMFMTSPLEFSIFPTLLLVTTLLRLALNVATTRAILLHGDEGTDAAGSVIKSFGEFVVGGNYVVGIVIFLILFLLNKKVIVTGTTRIAEVAARFTLDAMPGKQMAVEADLNAGLITEEEATEQRSLMRREADFYGAMDGAGKFVSGDVNAGFMITCINIIGGFLIGVIQKDMPWMDAAQTYTLLTIGDGLVATIPSLIISTSAGIIVSRAAAEAKMGEEFIGQLSFHYRALKLVSGILLIFAIVPGMPTLPFMLLSAIIFGVGHLSSKNFQGLEATEAEQEKANEASTLDTPEEVQALLPLDQLELEVGYGLIPLVDEEQSGNLLSRIRSIRRQFALDMGVVIPSLHLRDNLQLKPGEYRVVIKGNPVAQAELLIDHYLAMDPGDAKHRIQGVDTVEPAFNLPAIWIPEAQKEEAMLAGYTVVDPSTVIATHITEVFRRNLHEFLGRQETQELLDNLAKRAPKAVESLVPSVLSVGGVQKVLQALVQENVSIRDLLTIVETLADYGVATQEPAQLTEFVRAKMSRTIVKPYLGEEGVLPIITLSPQIDEILSTAMRPAEQGGYLALEPGTAQQIIQAINKATEDAMVADGQPVLLVTPQIRNQFAQLLTRFIPTLPVISQAEIPADIKIQAAATVEL</sequence>
<keyword evidence="7" id="KW-0813">Transport</keyword>
<keyword evidence="9" id="KW-1185">Reference proteome</keyword>
<reference evidence="8 9" key="1">
    <citation type="journal article" date="2013" name="PLoS ONE">
        <title>The first genomic and proteomic characterization of a deep-sea sulfate reducer: insights into the piezophilic lifestyle of Desulfovibrio piezophilus.</title>
        <authorList>
            <person name="Pradel N."/>
            <person name="Ji B."/>
            <person name="Gimenez G."/>
            <person name="Talla E."/>
            <person name="Lenoble P."/>
            <person name="Garel M."/>
            <person name="Tamburini C."/>
            <person name="Fourquet P."/>
            <person name="Lebrun R."/>
            <person name="Bertin P."/>
            <person name="Denis Y."/>
            <person name="Pophillat M."/>
            <person name="Barbe V."/>
            <person name="Ollivier B."/>
            <person name="Dolla A."/>
        </authorList>
    </citation>
    <scope>NUCLEOTIDE SEQUENCE [LARGE SCALE GENOMIC DNA]</scope>
    <source>
        <strain evidence="9">DSM 10523 / SB164P1</strain>
    </source>
</reference>
<dbReference type="InterPro" id="IPR042194">
    <property type="entry name" value="FHIPEP_1"/>
</dbReference>
<comment type="subcellular location">
    <subcellularLocation>
        <location evidence="1 7">Cell membrane</location>
        <topology evidence="1 7">Multi-pass membrane protein</topology>
    </subcellularLocation>
</comment>
<evidence type="ECO:0000256" key="5">
    <source>
        <dbReference type="ARBA" id="ARBA00022989"/>
    </source>
</evidence>
<dbReference type="Gene3D" id="3.40.50.12790">
    <property type="entry name" value="FHIPEP family, domain 4"/>
    <property type="match status" value="1"/>
</dbReference>
<dbReference type="PATRIC" id="fig|879567.3.peg.190"/>
<comment type="function">
    <text evidence="7">Required for formation of the rod structure of the flagellar apparatus. Together with FliI and FliH, may constitute the export apparatus of flagellin.</text>
</comment>
<name>M1WUJ0_PSEP2</name>
<keyword evidence="7" id="KW-0653">Protein transport</keyword>
<gene>
    <name evidence="7 8" type="primary">flhA</name>
    <name evidence="8" type="ordered locus">BN4_10183</name>
</gene>
<dbReference type="RefSeq" id="WP_015413478.1">
    <property type="nucleotide sequence ID" value="NC_020409.1"/>
</dbReference>
<dbReference type="Proteomes" id="UP000011724">
    <property type="component" value="Chromosome"/>
</dbReference>
<evidence type="ECO:0000313" key="9">
    <source>
        <dbReference type="Proteomes" id="UP000011724"/>
    </source>
</evidence>
<keyword evidence="7" id="KW-1005">Bacterial flagellum biogenesis</keyword>
<feature type="transmembrane region" description="Helical" evidence="7">
    <location>
        <begin position="119"/>
        <end position="139"/>
    </location>
</feature>
<keyword evidence="5 7" id="KW-1133">Transmembrane helix</keyword>
<dbReference type="NCBIfam" id="TIGR01398">
    <property type="entry name" value="FlhA"/>
    <property type="match status" value="1"/>
</dbReference>
<keyword evidence="7" id="KW-1006">Bacterial flagellum protein export</keyword>
<keyword evidence="8" id="KW-0966">Cell projection</keyword>
<dbReference type="InterPro" id="IPR006301">
    <property type="entry name" value="FlhA"/>
</dbReference>
<dbReference type="PRINTS" id="PR00949">
    <property type="entry name" value="TYPE3IMAPROT"/>
</dbReference>
<keyword evidence="3 7" id="KW-1003">Cell membrane</keyword>
<dbReference type="PIRSF" id="PIRSF005419">
    <property type="entry name" value="FlhA"/>
    <property type="match status" value="1"/>
</dbReference>
<dbReference type="OrthoDB" id="9759185at2"/>
<dbReference type="PANTHER" id="PTHR30161:SF1">
    <property type="entry name" value="FLAGELLAR BIOSYNTHESIS PROTEIN FLHA-RELATED"/>
    <property type="match status" value="1"/>
</dbReference>
<evidence type="ECO:0000256" key="1">
    <source>
        <dbReference type="ARBA" id="ARBA00004651"/>
    </source>
</evidence>
<proteinExistence type="inferred from homology"/>
<dbReference type="STRING" id="1322246.BN4_10183"/>
<dbReference type="InterPro" id="IPR042196">
    <property type="entry name" value="FHIPEP_4"/>
</dbReference>
<dbReference type="Gene3D" id="1.10.8.540">
    <property type="entry name" value="FHIPEP family, domain 3"/>
    <property type="match status" value="1"/>
</dbReference>
<dbReference type="EMBL" id="FO203427">
    <property type="protein sequence ID" value="CCH47423.1"/>
    <property type="molecule type" value="Genomic_DNA"/>
</dbReference>
<evidence type="ECO:0000313" key="8">
    <source>
        <dbReference type="EMBL" id="CCH47423.1"/>
    </source>
</evidence>
<feature type="transmembrane region" description="Helical" evidence="7">
    <location>
        <begin position="213"/>
        <end position="232"/>
    </location>
</feature>
<evidence type="ECO:0000256" key="2">
    <source>
        <dbReference type="ARBA" id="ARBA00008835"/>
    </source>
</evidence>
<feature type="transmembrane region" description="Helical" evidence="7">
    <location>
        <begin position="252"/>
        <end position="275"/>
    </location>
</feature>
<dbReference type="eggNOG" id="COG1298">
    <property type="taxonomic scope" value="Bacteria"/>
</dbReference>
<keyword evidence="6 7" id="KW-0472">Membrane</keyword>
<keyword evidence="8" id="KW-0969">Cilium</keyword>
<dbReference type="HOGENOM" id="CLU_015346_3_0_7"/>
<dbReference type="AlphaFoldDB" id="M1WUJ0"/>
<dbReference type="GO" id="GO:0009306">
    <property type="term" value="P:protein secretion"/>
    <property type="evidence" value="ECO:0007669"/>
    <property type="project" value="InterPro"/>
</dbReference>
<dbReference type="GO" id="GO:0044780">
    <property type="term" value="P:bacterial-type flagellum assembly"/>
    <property type="evidence" value="ECO:0007669"/>
    <property type="project" value="InterPro"/>
</dbReference>
<dbReference type="GO" id="GO:0005886">
    <property type="term" value="C:plasma membrane"/>
    <property type="evidence" value="ECO:0007669"/>
    <property type="project" value="UniProtKB-SubCell"/>
</dbReference>
<dbReference type="Pfam" id="PF00771">
    <property type="entry name" value="FHIPEP"/>
    <property type="match status" value="1"/>
</dbReference>
<dbReference type="InterPro" id="IPR001712">
    <property type="entry name" value="T3SS_FHIPEP"/>
</dbReference>
<evidence type="ECO:0000256" key="3">
    <source>
        <dbReference type="ARBA" id="ARBA00022475"/>
    </source>
</evidence>
<reference evidence="9" key="2">
    <citation type="journal article" date="2013" name="Stand. Genomic Sci.">
        <title>Complete genome sequence of Desulfocapsa sulfexigens, a marine deltaproteobacterium specialized in disproportionating inorganic sulfur compounds.</title>
        <authorList>
            <person name="Finster K.W."/>
            <person name="Kjeldsen K.U."/>
            <person name="Kube M."/>
            <person name="Reinhardt R."/>
            <person name="Mussmann M."/>
            <person name="Amann R."/>
            <person name="Schreiber L."/>
        </authorList>
    </citation>
    <scope>NUCLEOTIDE SEQUENCE [LARGE SCALE GENOMIC DNA]</scope>
    <source>
        <strain evidence="9">DSM 10523 / SB164P1</strain>
    </source>
</reference>
<keyword evidence="4 7" id="KW-0812">Transmembrane</keyword>
<comment type="similarity">
    <text evidence="2 7">Belongs to the FHIPEP (flagella/HR/invasion proteins export pore) family.</text>
</comment>
<accession>M1WUJ0</accession>
<feature type="transmembrane region" description="Helical" evidence="7">
    <location>
        <begin position="296"/>
        <end position="323"/>
    </location>
</feature>
<dbReference type="InterPro" id="IPR042193">
    <property type="entry name" value="FHIPEP_3"/>
</dbReference>
<dbReference type="PANTHER" id="PTHR30161">
    <property type="entry name" value="FLAGELLAR EXPORT PROTEIN, MEMBRANE FLHA SUBUNIT-RELATED"/>
    <property type="match status" value="1"/>
</dbReference>
<evidence type="ECO:0000256" key="7">
    <source>
        <dbReference type="RuleBase" id="RU364093"/>
    </source>
</evidence>
<feature type="transmembrane region" description="Helical" evidence="7">
    <location>
        <begin position="79"/>
        <end position="99"/>
    </location>
</feature>
<organism evidence="8 9">
    <name type="scientific">Pseudodesulfovibrio piezophilus (strain DSM 21447 / JCM 15486 / C1TLV30)</name>
    <name type="common">Desulfovibrio piezophilus</name>
    <dbReference type="NCBI Taxonomy" id="1322246"/>
    <lineage>
        <taxon>Bacteria</taxon>
        <taxon>Pseudomonadati</taxon>
        <taxon>Thermodesulfobacteriota</taxon>
        <taxon>Desulfovibrionia</taxon>
        <taxon>Desulfovibrionales</taxon>
        <taxon>Desulfovibrionaceae</taxon>
    </lineage>
</organism>
<dbReference type="KEGG" id="dpi:BN4_10183"/>
<feature type="transmembrane region" description="Helical" evidence="7">
    <location>
        <begin position="48"/>
        <end position="67"/>
    </location>
</feature>
<keyword evidence="8" id="KW-0282">Flagellum</keyword>
<dbReference type="Gene3D" id="3.40.30.60">
    <property type="entry name" value="FHIPEP family, domain 1"/>
    <property type="match status" value="1"/>
</dbReference>
<dbReference type="BioCyc" id="DPIE1322246:BN4_RS00970-MONOMER"/>
<protein>
    <recommendedName>
        <fullName evidence="7">Flagellar biosynthesis protein FlhA</fullName>
    </recommendedName>
</protein>
<feature type="transmembrane region" description="Helical" evidence="7">
    <location>
        <begin position="24"/>
        <end position="42"/>
    </location>
</feature>
<evidence type="ECO:0000256" key="4">
    <source>
        <dbReference type="ARBA" id="ARBA00022692"/>
    </source>
</evidence>
<evidence type="ECO:0000256" key="6">
    <source>
        <dbReference type="ARBA" id="ARBA00023136"/>
    </source>
</evidence>